<keyword evidence="3 5" id="KW-1133">Transmembrane helix</keyword>
<dbReference type="Pfam" id="PF07690">
    <property type="entry name" value="MFS_1"/>
    <property type="match status" value="1"/>
</dbReference>
<dbReference type="InterPro" id="IPR020846">
    <property type="entry name" value="MFS_dom"/>
</dbReference>
<evidence type="ECO:0000259" key="6">
    <source>
        <dbReference type="PROSITE" id="PS50850"/>
    </source>
</evidence>
<evidence type="ECO:0000256" key="3">
    <source>
        <dbReference type="ARBA" id="ARBA00022989"/>
    </source>
</evidence>
<dbReference type="GO" id="GO:0005326">
    <property type="term" value="F:neurotransmitter transmembrane transporter activity"/>
    <property type="evidence" value="ECO:0007669"/>
    <property type="project" value="TreeGrafter"/>
</dbReference>
<name>A0A915I0T0_ROMCU</name>
<keyword evidence="4 5" id="KW-0472">Membrane</keyword>
<evidence type="ECO:0000313" key="7">
    <source>
        <dbReference type="Proteomes" id="UP000887565"/>
    </source>
</evidence>
<feature type="transmembrane region" description="Helical" evidence="5">
    <location>
        <begin position="20"/>
        <end position="41"/>
    </location>
</feature>
<dbReference type="PANTHER" id="PTHR11662">
    <property type="entry name" value="SOLUTE CARRIER FAMILY 17"/>
    <property type="match status" value="1"/>
</dbReference>
<dbReference type="SUPFAM" id="SSF103473">
    <property type="entry name" value="MFS general substrate transporter"/>
    <property type="match status" value="1"/>
</dbReference>
<dbReference type="GO" id="GO:0035249">
    <property type="term" value="P:synaptic transmission, glutamatergic"/>
    <property type="evidence" value="ECO:0007669"/>
    <property type="project" value="TreeGrafter"/>
</dbReference>
<dbReference type="WBParaSite" id="nRc.2.0.1.t07723-RA">
    <property type="protein sequence ID" value="nRc.2.0.1.t07723-RA"/>
    <property type="gene ID" value="nRc.2.0.1.g07723"/>
</dbReference>
<dbReference type="InterPro" id="IPR050382">
    <property type="entry name" value="MFS_Na/Anion_cotransporter"/>
</dbReference>
<feature type="transmembrane region" description="Helical" evidence="5">
    <location>
        <begin position="73"/>
        <end position="93"/>
    </location>
</feature>
<feature type="transmembrane region" description="Helical" evidence="5">
    <location>
        <begin position="114"/>
        <end position="138"/>
    </location>
</feature>
<feature type="transmembrane region" description="Helical" evidence="5">
    <location>
        <begin position="48"/>
        <end position="67"/>
    </location>
</feature>
<accession>A0A915I0T0</accession>
<dbReference type="GO" id="GO:0030672">
    <property type="term" value="C:synaptic vesicle membrane"/>
    <property type="evidence" value="ECO:0007669"/>
    <property type="project" value="TreeGrafter"/>
</dbReference>
<organism evidence="7 8">
    <name type="scientific">Romanomermis culicivorax</name>
    <name type="common">Nematode worm</name>
    <dbReference type="NCBI Taxonomy" id="13658"/>
    <lineage>
        <taxon>Eukaryota</taxon>
        <taxon>Metazoa</taxon>
        <taxon>Ecdysozoa</taxon>
        <taxon>Nematoda</taxon>
        <taxon>Enoplea</taxon>
        <taxon>Dorylaimia</taxon>
        <taxon>Mermithida</taxon>
        <taxon>Mermithoidea</taxon>
        <taxon>Mermithidae</taxon>
        <taxon>Romanomermis</taxon>
    </lineage>
</organism>
<protein>
    <submittedName>
        <fullName evidence="8">Major facilitator superfamily (MFS) profile domain-containing protein</fullName>
    </submittedName>
</protein>
<evidence type="ECO:0000313" key="8">
    <source>
        <dbReference type="WBParaSite" id="nRc.2.0.1.t07723-RA"/>
    </source>
</evidence>
<dbReference type="AlphaFoldDB" id="A0A915I0T0"/>
<evidence type="ECO:0000256" key="5">
    <source>
        <dbReference type="SAM" id="Phobius"/>
    </source>
</evidence>
<keyword evidence="7" id="KW-1185">Reference proteome</keyword>
<dbReference type="PANTHER" id="PTHR11662:SF456">
    <property type="entry name" value="VESICULAR GLUTAMATE TRANSPORTER, ISOFORM A"/>
    <property type="match status" value="1"/>
</dbReference>
<feature type="domain" description="Major facilitator superfamily (MFS) profile" evidence="6">
    <location>
        <begin position="1"/>
        <end position="146"/>
    </location>
</feature>
<dbReference type="InterPro" id="IPR011701">
    <property type="entry name" value="MFS"/>
</dbReference>
<evidence type="ECO:0000256" key="4">
    <source>
        <dbReference type="ARBA" id="ARBA00023136"/>
    </source>
</evidence>
<keyword evidence="2 5" id="KW-0812">Transmembrane</keyword>
<dbReference type="InterPro" id="IPR036259">
    <property type="entry name" value="MFS_trans_sf"/>
</dbReference>
<reference evidence="8" key="1">
    <citation type="submission" date="2022-11" db="UniProtKB">
        <authorList>
            <consortium name="WormBaseParasite"/>
        </authorList>
    </citation>
    <scope>IDENTIFICATION</scope>
</reference>
<comment type="subcellular location">
    <subcellularLocation>
        <location evidence="1">Membrane</location>
        <topology evidence="1">Multi-pass membrane protein</topology>
    </subcellularLocation>
</comment>
<evidence type="ECO:0000256" key="1">
    <source>
        <dbReference type="ARBA" id="ARBA00004141"/>
    </source>
</evidence>
<dbReference type="GO" id="GO:0005313">
    <property type="term" value="F:L-glutamate transmembrane transporter activity"/>
    <property type="evidence" value="ECO:0007669"/>
    <property type="project" value="TreeGrafter"/>
</dbReference>
<dbReference type="OMA" id="WIPVHER"/>
<sequence length="146" mass="15919">MACFLGDEPSNDYLKKLQGLFVSAIFYGTLTLQLPGGIICCQFSPKKILGLAVGLTSILNMLIPAVISLHYSAAIVVHFCQGLLFGVAFSASFQMWKFWAPPLEKSRLITTSMCGCYIGVVIGMPLSTFLITVANWAVPFYVYGMC</sequence>
<dbReference type="PROSITE" id="PS50850">
    <property type="entry name" value="MFS"/>
    <property type="match status" value="1"/>
</dbReference>
<dbReference type="Gene3D" id="1.20.1250.20">
    <property type="entry name" value="MFS general substrate transporter like domains"/>
    <property type="match status" value="1"/>
</dbReference>
<evidence type="ECO:0000256" key="2">
    <source>
        <dbReference type="ARBA" id="ARBA00022692"/>
    </source>
</evidence>
<dbReference type="GO" id="GO:0060076">
    <property type="term" value="C:excitatory synapse"/>
    <property type="evidence" value="ECO:0007669"/>
    <property type="project" value="TreeGrafter"/>
</dbReference>
<dbReference type="Proteomes" id="UP000887565">
    <property type="component" value="Unplaced"/>
</dbReference>
<proteinExistence type="predicted"/>
<dbReference type="GO" id="GO:0050803">
    <property type="term" value="P:regulation of synapse structure or activity"/>
    <property type="evidence" value="ECO:0007669"/>
    <property type="project" value="TreeGrafter"/>
</dbReference>
<dbReference type="GO" id="GO:0098700">
    <property type="term" value="P:neurotransmitter loading into synaptic vesicle"/>
    <property type="evidence" value="ECO:0007669"/>
    <property type="project" value="TreeGrafter"/>
</dbReference>